<organism evidence="8 9">
    <name type="scientific">Candidatus Fervidibacter sacchari</name>
    <dbReference type="NCBI Taxonomy" id="1448929"/>
    <lineage>
        <taxon>Bacteria</taxon>
        <taxon>Candidatus Fervidibacterota</taxon>
        <taxon>Candidatus Fervidibacter</taxon>
    </lineage>
</organism>
<dbReference type="PANTHER" id="PTHR38007:SF1">
    <property type="entry name" value="CRISPR SYSTEM CMS PROTEIN CSM5"/>
    <property type="match status" value="1"/>
</dbReference>
<dbReference type="NCBIfam" id="TIGR01899">
    <property type="entry name" value="cas_TM1807_csm5"/>
    <property type="match status" value="1"/>
</dbReference>
<accession>A0ABT2ELC9</accession>
<comment type="caution">
    <text evidence="8">The sequence shown here is derived from an EMBL/GenBank/DDBJ whole genome shotgun (WGS) entry which is preliminary data.</text>
</comment>
<gene>
    <name evidence="8" type="ORF">M2350_001151</name>
</gene>
<proteinExistence type="inferred from homology"/>
<comment type="similarity">
    <text evidence="2">Belongs to the CRISPR-associated Csm5 family.</text>
</comment>
<evidence type="ECO:0000313" key="9">
    <source>
        <dbReference type="Proteomes" id="UP001204798"/>
    </source>
</evidence>
<evidence type="ECO:0000256" key="6">
    <source>
        <dbReference type="ARBA" id="ARBA00031720"/>
    </source>
</evidence>
<dbReference type="EMBL" id="JANUCP010000002">
    <property type="protein sequence ID" value="MCS3918751.1"/>
    <property type="molecule type" value="Genomic_DNA"/>
</dbReference>
<evidence type="ECO:0000256" key="1">
    <source>
        <dbReference type="ARBA" id="ARBA00003088"/>
    </source>
</evidence>
<evidence type="ECO:0000256" key="3">
    <source>
        <dbReference type="ARBA" id="ARBA00016113"/>
    </source>
</evidence>
<evidence type="ECO:0000256" key="2">
    <source>
        <dbReference type="ARBA" id="ARBA00006680"/>
    </source>
</evidence>
<evidence type="ECO:0000313" key="8">
    <source>
        <dbReference type="EMBL" id="MCS3918751.1"/>
    </source>
</evidence>
<evidence type="ECO:0000256" key="5">
    <source>
        <dbReference type="ARBA" id="ARBA00023118"/>
    </source>
</evidence>
<keyword evidence="5" id="KW-0051">Antiviral defense</keyword>
<feature type="domain" description="CRISPR type III-associated protein" evidence="7">
    <location>
        <begin position="13"/>
        <end position="205"/>
    </location>
</feature>
<evidence type="ECO:0000256" key="4">
    <source>
        <dbReference type="ARBA" id="ARBA00022884"/>
    </source>
</evidence>
<dbReference type="InterPro" id="IPR010173">
    <property type="entry name" value="CRISPR-assoc_Csm5"/>
</dbReference>
<evidence type="ECO:0000259" key="7">
    <source>
        <dbReference type="Pfam" id="PF03787"/>
    </source>
</evidence>
<dbReference type="PANTHER" id="PTHR38007">
    <property type="entry name" value="CRISPR SYSTEM CMS PROTEIN CSM5"/>
    <property type="match status" value="1"/>
</dbReference>
<reference evidence="8 9" key="1">
    <citation type="submission" date="2022-08" db="EMBL/GenBank/DDBJ databases">
        <title>Bacterial and archaeal communities from various locations to study Microbial Dark Matter (Phase II).</title>
        <authorList>
            <person name="Stepanauskas R."/>
        </authorList>
    </citation>
    <scope>NUCLEOTIDE SEQUENCE [LARGE SCALE GENOMIC DNA]</scope>
    <source>
        <strain evidence="8 9">PD1</strain>
    </source>
</reference>
<protein>
    <recommendedName>
        <fullName evidence="3">CRISPR system Cms protein Csm5</fullName>
    </recommendedName>
    <alternativeName>
        <fullName evidence="6">CRISPR type III A-associated protein Csm5</fullName>
    </alternativeName>
</protein>
<name>A0ABT2ELC9_9BACT</name>
<dbReference type="Proteomes" id="UP001204798">
    <property type="component" value="Unassembled WGS sequence"/>
</dbReference>
<keyword evidence="4" id="KW-0694">RNA-binding</keyword>
<comment type="function">
    <text evidence="1">This subunit might be involved in maturation of a crRNA intermediate to its mature form.</text>
</comment>
<sequence length="413" mass="47553">MTQALVRPQTFAVTFLSPVHIGTEEQLDEHDFVYENGRLIRFRITPILERMGEQELERFVNEGLEAVKDWLRQSGLWQQLQLYQSAVPRQPRWNREPVRPFIADPLLRPYLPGTEIKGAIRTAVAWWLLRQMDEQGRQEMKRKVGKRQRNGRIEDERDRKWAGQWLEQSLLGSDPNHDILRSLRVQDSTPIEPRRLKVFPVLVAIRTNRGLQWLQSPRSGQQRSQYTDDHHRAVANFCECLDGSVSGVKLTVTSDAFLSDGEIGKGETRLSVPEELGWEEAMRQAVADWKTACNELAKEVARAERNWWKQVKDASQDIGAKTTAAKMEQFYSDLLNRINAESSEAVFLNLGWGGGWRTKTVTELFGDETVQQVVSRYGLDRGANSRPFPKTRKVVWRGSNEFTPLGWVRLSSL</sequence>
<dbReference type="RefSeq" id="WP_259094786.1">
    <property type="nucleotide sequence ID" value="NZ_CP130454.1"/>
</dbReference>
<keyword evidence="9" id="KW-1185">Reference proteome</keyword>
<dbReference type="Pfam" id="PF03787">
    <property type="entry name" value="RAMPs"/>
    <property type="match status" value="1"/>
</dbReference>
<dbReference type="InterPro" id="IPR005537">
    <property type="entry name" value="RAMP_III_fam"/>
</dbReference>